<evidence type="ECO:0000256" key="1">
    <source>
        <dbReference type="ARBA" id="ARBA00001961"/>
    </source>
</evidence>
<dbReference type="GO" id="GO:0071456">
    <property type="term" value="P:cellular response to hypoxia"/>
    <property type="evidence" value="ECO:0007669"/>
    <property type="project" value="TreeGrafter"/>
</dbReference>
<dbReference type="PANTHER" id="PTHR12907">
    <property type="entry name" value="EGL NINE HOMOLOG-RELATED"/>
    <property type="match status" value="1"/>
</dbReference>
<accession>A0A6A5A154</accession>
<evidence type="ECO:0000313" key="10">
    <source>
        <dbReference type="Proteomes" id="UP000469452"/>
    </source>
</evidence>
<feature type="coiled-coil region" evidence="7">
    <location>
        <begin position="377"/>
        <end position="411"/>
    </location>
</feature>
<evidence type="ECO:0000256" key="5">
    <source>
        <dbReference type="ARBA" id="ARBA00023002"/>
    </source>
</evidence>
<keyword evidence="6" id="KW-0408">Iron</keyword>
<evidence type="ECO:0000313" key="9">
    <source>
        <dbReference type="EMBL" id="KAF0716376.1"/>
    </source>
</evidence>
<dbReference type="Pfam" id="PF13640">
    <property type="entry name" value="2OG-FeII_Oxy_3"/>
    <property type="match status" value="1"/>
</dbReference>
<keyword evidence="2" id="KW-0479">Metal-binding</keyword>
<evidence type="ECO:0000256" key="2">
    <source>
        <dbReference type="ARBA" id="ARBA00022723"/>
    </source>
</evidence>
<evidence type="ECO:0000256" key="6">
    <source>
        <dbReference type="ARBA" id="ARBA00023004"/>
    </source>
</evidence>
<keyword evidence="7" id="KW-0175">Coiled coil</keyword>
<dbReference type="InterPro" id="IPR044862">
    <property type="entry name" value="Pro_4_hyd_alph_FE2OG_OXY"/>
</dbReference>
<dbReference type="AlphaFoldDB" id="A0A6A5A154"/>
<dbReference type="VEuPathDB" id="FungiDB:H257_04724"/>
<dbReference type="PANTHER" id="PTHR12907:SF26">
    <property type="entry name" value="HIF PROLYL HYDROXYLASE, ISOFORM C"/>
    <property type="match status" value="1"/>
</dbReference>
<evidence type="ECO:0000259" key="8">
    <source>
        <dbReference type="PROSITE" id="PS51471"/>
    </source>
</evidence>
<evidence type="ECO:0000256" key="4">
    <source>
        <dbReference type="ARBA" id="ARBA00022964"/>
    </source>
</evidence>
<dbReference type="GO" id="GO:0008198">
    <property type="term" value="F:ferrous iron binding"/>
    <property type="evidence" value="ECO:0007669"/>
    <property type="project" value="TreeGrafter"/>
</dbReference>
<dbReference type="EMBL" id="VJMI01016850">
    <property type="protein sequence ID" value="KAF0716376.1"/>
    <property type="molecule type" value="Genomic_DNA"/>
</dbReference>
<evidence type="ECO:0000256" key="7">
    <source>
        <dbReference type="SAM" id="Coils"/>
    </source>
</evidence>
<comment type="caution">
    <text evidence="9">The sequence shown here is derived from an EMBL/GenBank/DDBJ whole genome shotgun (WGS) entry which is preliminary data.</text>
</comment>
<keyword evidence="4" id="KW-0223">Dioxygenase</keyword>
<dbReference type="InterPro" id="IPR032675">
    <property type="entry name" value="LRR_dom_sf"/>
</dbReference>
<protein>
    <recommendedName>
        <fullName evidence="8">Fe2OG dioxygenase domain-containing protein</fullName>
    </recommendedName>
</protein>
<keyword evidence="3" id="KW-0847">Vitamin C</keyword>
<dbReference type="InterPro" id="IPR006620">
    <property type="entry name" value="Pro_4_hyd_alph"/>
</dbReference>
<dbReference type="InterPro" id="IPR051559">
    <property type="entry name" value="HIF_prolyl_hydroxylases"/>
</dbReference>
<feature type="domain" description="Fe2OG dioxygenase" evidence="8">
    <location>
        <begin position="569"/>
        <end position="676"/>
    </location>
</feature>
<dbReference type="InterPro" id="IPR005123">
    <property type="entry name" value="Oxoglu/Fe-dep_dioxygenase_dom"/>
</dbReference>
<name>A0A6A5A154_APHAT</name>
<dbReference type="GO" id="GO:0031418">
    <property type="term" value="F:L-ascorbic acid binding"/>
    <property type="evidence" value="ECO:0007669"/>
    <property type="project" value="UniProtKB-KW"/>
</dbReference>
<dbReference type="PROSITE" id="PS51471">
    <property type="entry name" value="FE2OG_OXY"/>
    <property type="match status" value="1"/>
</dbReference>
<comment type="cofactor">
    <cofactor evidence="1">
        <name>L-ascorbate</name>
        <dbReference type="ChEBI" id="CHEBI:38290"/>
    </cofactor>
</comment>
<evidence type="ECO:0000256" key="3">
    <source>
        <dbReference type="ARBA" id="ARBA00022896"/>
    </source>
</evidence>
<reference evidence="9 10" key="1">
    <citation type="submission" date="2019-06" db="EMBL/GenBank/DDBJ databases">
        <title>Genomics analysis of Aphanomyces spp. identifies a new class of oomycete effector associated with host adaptation.</title>
        <authorList>
            <person name="Gaulin E."/>
        </authorList>
    </citation>
    <scope>NUCLEOTIDE SEQUENCE [LARGE SCALE GENOMIC DNA]</scope>
    <source>
        <strain evidence="9 10">E</strain>
    </source>
</reference>
<gene>
    <name evidence="9" type="ORF">AaE_011117</name>
</gene>
<sequence length="710" mass="79427">MTEGGPAIGSAAYRQLDGLHFECTVVDITYDHEHKPVMWTVQYADDDNTESVTDVSELNFDVQAVVDMRKHHQLFLDQFASFLPYLTPWERLTKCCVLCKSCQRATMQATLWKHVDLSSFWPSTTPVGRYVNTVLNRLVYHDVLDKTPVKSIVDTLVLDGLPVTDQDLWGLMRQTPLLTSLSLVGCPYISFHLFPMCQNLQTTLALETVDLYLTFVQHASVMDVRNKFHRVVSFTSSGLQSLSPDISSHLLAQYTVATWSNDRILFVEKDRLVLDHPNACSDELYAWPFSLVPVFQGDVSPTITPKSNPLSSSTAFMFRSLAHAGRFLDDLRVPESLATLVHRMKSSQSTTPRTRSKPVDPLDEHAKQVFASLYAWKTLLQAQVDDLSVAVAKAKEEHNVALTDYNRAELQRRHVEKAANRAVLALSMGQASVSPPPSGVIVNRPGDLDLPPLPSPDAIVALATTLALNQFAVYDAFLGEAMAIALYETLDNLHTYGGGPLSFERGVLAGGKTGRNLRYEKPSVRGDDVVWLDGSEAGCPGIVKQTLRQLDRLVMERLANDELAECTLIRNKAMLTCYPGRGASYVKHCDNPNGNGRKVTAILYLNPAWVPAHGGELVIHHAHDTHHVVAPVLDRLLLFFSDARNPHEVRPTSAKRIHSVAFMLERRYAMTVWYMDWDEYTTTQVFADDDHNERTKIEREIEKFDAVAST</sequence>
<dbReference type="GO" id="GO:0031543">
    <property type="term" value="F:peptidyl-proline dioxygenase activity"/>
    <property type="evidence" value="ECO:0007669"/>
    <property type="project" value="TreeGrafter"/>
</dbReference>
<keyword evidence="5" id="KW-0560">Oxidoreductase</keyword>
<organism evidence="9 10">
    <name type="scientific">Aphanomyces astaci</name>
    <name type="common">Crayfish plague agent</name>
    <dbReference type="NCBI Taxonomy" id="112090"/>
    <lineage>
        <taxon>Eukaryota</taxon>
        <taxon>Sar</taxon>
        <taxon>Stramenopiles</taxon>
        <taxon>Oomycota</taxon>
        <taxon>Saprolegniomycetes</taxon>
        <taxon>Saprolegniales</taxon>
        <taxon>Verrucalvaceae</taxon>
        <taxon>Aphanomyces</taxon>
    </lineage>
</organism>
<dbReference type="Proteomes" id="UP000469452">
    <property type="component" value="Unassembled WGS sequence"/>
</dbReference>
<dbReference type="Gene3D" id="3.80.10.10">
    <property type="entry name" value="Ribonuclease Inhibitor"/>
    <property type="match status" value="1"/>
</dbReference>
<proteinExistence type="predicted"/>
<dbReference type="Gene3D" id="2.60.120.620">
    <property type="entry name" value="q2cbj1_9rhob like domain"/>
    <property type="match status" value="1"/>
</dbReference>
<dbReference type="SMART" id="SM00702">
    <property type="entry name" value="P4Hc"/>
    <property type="match status" value="1"/>
</dbReference>